<feature type="compositionally biased region" description="Pro residues" evidence="1">
    <location>
        <begin position="41"/>
        <end position="50"/>
    </location>
</feature>
<dbReference type="InterPro" id="IPR008889">
    <property type="entry name" value="VQ"/>
</dbReference>
<dbReference type="OrthoDB" id="1518325at2759"/>
<organism evidence="3 4">
    <name type="scientific">Genlisea aurea</name>
    <dbReference type="NCBI Taxonomy" id="192259"/>
    <lineage>
        <taxon>Eukaryota</taxon>
        <taxon>Viridiplantae</taxon>
        <taxon>Streptophyta</taxon>
        <taxon>Embryophyta</taxon>
        <taxon>Tracheophyta</taxon>
        <taxon>Spermatophyta</taxon>
        <taxon>Magnoliopsida</taxon>
        <taxon>eudicotyledons</taxon>
        <taxon>Gunneridae</taxon>
        <taxon>Pentapetalae</taxon>
        <taxon>asterids</taxon>
        <taxon>lamiids</taxon>
        <taxon>Lamiales</taxon>
        <taxon>Lentibulariaceae</taxon>
        <taxon>Genlisea</taxon>
    </lineage>
</organism>
<feature type="non-terminal residue" evidence="3">
    <location>
        <position position="1"/>
    </location>
</feature>
<evidence type="ECO:0000256" key="1">
    <source>
        <dbReference type="SAM" id="MobiDB-lite"/>
    </source>
</evidence>
<feature type="region of interest" description="Disordered" evidence="1">
    <location>
        <begin position="1"/>
        <end position="59"/>
    </location>
</feature>
<feature type="compositionally biased region" description="Low complexity" evidence="1">
    <location>
        <begin position="1"/>
        <end position="14"/>
    </location>
</feature>
<proteinExistence type="predicted"/>
<dbReference type="GO" id="GO:0005634">
    <property type="term" value="C:nucleus"/>
    <property type="evidence" value="ECO:0007669"/>
    <property type="project" value="TreeGrafter"/>
</dbReference>
<dbReference type="Pfam" id="PF05678">
    <property type="entry name" value="VQ"/>
    <property type="match status" value="1"/>
</dbReference>
<dbReference type="Proteomes" id="UP000015453">
    <property type="component" value="Unassembled WGS sequence"/>
</dbReference>
<comment type="caution">
    <text evidence="3">The sequence shown here is derived from an EMBL/GenBank/DDBJ whole genome shotgun (WGS) entry which is preliminary data.</text>
</comment>
<dbReference type="PANTHER" id="PTHR33143:SF50">
    <property type="entry name" value="PROTEIN MKS1"/>
    <property type="match status" value="1"/>
</dbReference>
<evidence type="ECO:0000259" key="2">
    <source>
        <dbReference type="Pfam" id="PF05678"/>
    </source>
</evidence>
<reference evidence="3 4" key="1">
    <citation type="journal article" date="2013" name="BMC Genomics">
        <title>The miniature genome of a carnivorous plant Genlisea aurea contains a low number of genes and short non-coding sequences.</title>
        <authorList>
            <person name="Leushkin E.V."/>
            <person name="Sutormin R.A."/>
            <person name="Nabieva E.R."/>
            <person name="Penin A.A."/>
            <person name="Kondrashov A.S."/>
            <person name="Logacheva M.D."/>
        </authorList>
    </citation>
    <scope>NUCLEOTIDE SEQUENCE [LARGE SCALE GENOMIC DNA]</scope>
</reference>
<feature type="domain" description="VQ" evidence="2">
    <location>
        <begin position="70"/>
        <end position="95"/>
    </location>
</feature>
<evidence type="ECO:0000313" key="4">
    <source>
        <dbReference type="Proteomes" id="UP000015453"/>
    </source>
</evidence>
<dbReference type="EMBL" id="AUSU01004868">
    <property type="protein sequence ID" value="EPS64372.1"/>
    <property type="molecule type" value="Genomic_DNA"/>
</dbReference>
<accession>S8DWY0</accession>
<keyword evidence="4" id="KW-1185">Reference proteome</keyword>
<dbReference type="AlphaFoldDB" id="S8DWY0"/>
<dbReference type="InterPro" id="IPR039607">
    <property type="entry name" value="VQ_8/17/18/20/21/25"/>
</dbReference>
<dbReference type="PANTHER" id="PTHR33143">
    <property type="entry name" value="F16F4.1 PROTEIN-RELATED"/>
    <property type="match status" value="1"/>
</dbReference>
<sequence length="214" mass="22492">FSDSGDGSTRGSRPSTRKQLQGPRPTALKINQDSYKIKKPPIAPPPPQPPDRLSAPETSENRHPVIIYAVSPKIIHTNVSDFMSLVQRLTGSEAPDPGGSGSGDVSPAARLASIERISPRKLRGEAAAVDRNGALGDLLIEGGVEFVGGSHGILSPSPESLAPISGGHFSPAASMDPPLSNMFLLSPSTLFSAPLISPSPTSFDTFKLNPFFDF</sequence>
<protein>
    <recommendedName>
        <fullName evidence="2">VQ domain-containing protein</fullName>
    </recommendedName>
</protein>
<name>S8DWY0_9LAMI</name>
<gene>
    <name evidence="3" type="ORF">M569_10412</name>
</gene>
<evidence type="ECO:0000313" key="3">
    <source>
        <dbReference type="EMBL" id="EPS64372.1"/>
    </source>
</evidence>